<dbReference type="GO" id="GO:0008757">
    <property type="term" value="F:S-adenosylmethionine-dependent methyltransferase activity"/>
    <property type="evidence" value="ECO:0007669"/>
    <property type="project" value="InterPro"/>
</dbReference>
<dbReference type="GO" id="GO:0032259">
    <property type="term" value="P:methylation"/>
    <property type="evidence" value="ECO:0007669"/>
    <property type="project" value="UniProtKB-KW"/>
</dbReference>
<comment type="caution">
    <text evidence="2">The sequence shown here is derived from an EMBL/GenBank/DDBJ whole genome shotgun (WGS) entry which is preliminary data.</text>
</comment>
<dbReference type="InterPro" id="IPR013216">
    <property type="entry name" value="Methyltransf_11"/>
</dbReference>
<dbReference type="RefSeq" id="WP_002982607.1">
    <property type="nucleotide sequence ID" value="NZ_AOGY02000051.1"/>
</dbReference>
<keyword evidence="2" id="KW-0489">Methyltransferase</keyword>
<dbReference type="Gene3D" id="3.40.50.150">
    <property type="entry name" value="Vaccinia Virus protein VP39"/>
    <property type="match status" value="1"/>
</dbReference>
<reference evidence="2 3" key="1">
    <citation type="submission" date="2013-03" db="EMBL/GenBank/DDBJ databases">
        <authorList>
            <person name="Harkins D.M."/>
            <person name="Durkin A.S."/>
            <person name="Brinkac L.M."/>
            <person name="Haft D.H."/>
            <person name="Selengut J.D."/>
            <person name="Sanka R."/>
            <person name="DePew J."/>
            <person name="Purushe J."/>
            <person name="Galloway R.L."/>
            <person name="Vinetz J.M."/>
            <person name="Sutton G.G."/>
            <person name="Nierman W.C."/>
            <person name="Fouts D.E."/>
        </authorList>
    </citation>
    <scope>NUCLEOTIDE SEQUENCE [LARGE SCALE GENOMIC DNA]</scope>
    <source>
        <strain evidence="2 3">Waz Holland</strain>
    </source>
</reference>
<dbReference type="AlphaFoldDB" id="N1W8G5"/>
<keyword evidence="2" id="KW-0808">Transferase</keyword>
<evidence type="ECO:0000259" key="1">
    <source>
        <dbReference type="Pfam" id="PF08241"/>
    </source>
</evidence>
<dbReference type="STRING" id="1218591.LEP1GSC199_2191"/>
<proteinExistence type="predicted"/>
<evidence type="ECO:0000313" key="2">
    <source>
        <dbReference type="EMBL" id="EMY69497.1"/>
    </source>
</evidence>
<dbReference type="Proteomes" id="UP000012227">
    <property type="component" value="Unassembled WGS sequence"/>
</dbReference>
<accession>N1W8G5</accession>
<sequence length="329" mass="37812">MNQELLEILKCPKTGENLLLENPSYEGNLIKSGILVSEQSKNKYEINNFIPRFVPISNYADNFGFQWNHFSNTQLDSNSGHPISSNRFWKATEWKPEEMKGKWILDIGCGSGRFAEIALSSECNLVALDYSNAVDACLKNLKHYPNLHVVQGNVYELPFKKEAFSFVYSLGVLQHTPDVKKSFFCSLPYLKVGGMISVDFYEKTWKALLLPKFWLRPITKRINKSSLFNFLQKIVPILLSISIFLEKIHFLGSLLKRTVPVANYHGILPLSKEQLYEWALLDTFDWLSPEYDNPQDENTVRSWFEEAGLLNIKIHRVSHLVANGIKSDK</sequence>
<organism evidence="2 3">
    <name type="scientific">Leptospira vanthielii serovar Holland str. Waz Holland = ATCC 700522</name>
    <dbReference type="NCBI Taxonomy" id="1218591"/>
    <lineage>
        <taxon>Bacteria</taxon>
        <taxon>Pseudomonadati</taxon>
        <taxon>Spirochaetota</taxon>
        <taxon>Spirochaetia</taxon>
        <taxon>Leptospirales</taxon>
        <taxon>Leptospiraceae</taxon>
        <taxon>Leptospira</taxon>
    </lineage>
</organism>
<evidence type="ECO:0000313" key="3">
    <source>
        <dbReference type="Proteomes" id="UP000012227"/>
    </source>
</evidence>
<dbReference type="Pfam" id="PF08241">
    <property type="entry name" value="Methyltransf_11"/>
    <property type="match status" value="1"/>
</dbReference>
<gene>
    <name evidence="2" type="ORF">LEP1GSC199_2191</name>
</gene>
<name>N1W8G5_9LEPT</name>
<dbReference type="SUPFAM" id="SSF158997">
    <property type="entry name" value="Trm112p-like"/>
    <property type="match status" value="1"/>
</dbReference>
<dbReference type="InterPro" id="IPR029063">
    <property type="entry name" value="SAM-dependent_MTases_sf"/>
</dbReference>
<dbReference type="CDD" id="cd02440">
    <property type="entry name" value="AdoMet_MTases"/>
    <property type="match status" value="1"/>
</dbReference>
<dbReference type="EMBL" id="AOGY02000051">
    <property type="protein sequence ID" value="EMY69497.1"/>
    <property type="molecule type" value="Genomic_DNA"/>
</dbReference>
<feature type="domain" description="Methyltransferase type 11" evidence="1">
    <location>
        <begin position="105"/>
        <end position="196"/>
    </location>
</feature>
<protein>
    <submittedName>
        <fullName evidence="2">Methyltransferase domain protein</fullName>
    </submittedName>
</protein>
<dbReference type="SUPFAM" id="SSF53335">
    <property type="entry name" value="S-adenosyl-L-methionine-dependent methyltransferases"/>
    <property type="match status" value="1"/>
</dbReference>